<evidence type="ECO:0000313" key="2">
    <source>
        <dbReference type="EMBL" id="VEN37788.1"/>
    </source>
</evidence>
<organism evidence="2 3">
    <name type="scientific">Callosobruchus maculatus</name>
    <name type="common">Southern cowpea weevil</name>
    <name type="synonym">Pulse bruchid</name>
    <dbReference type="NCBI Taxonomy" id="64391"/>
    <lineage>
        <taxon>Eukaryota</taxon>
        <taxon>Metazoa</taxon>
        <taxon>Ecdysozoa</taxon>
        <taxon>Arthropoda</taxon>
        <taxon>Hexapoda</taxon>
        <taxon>Insecta</taxon>
        <taxon>Pterygota</taxon>
        <taxon>Neoptera</taxon>
        <taxon>Endopterygota</taxon>
        <taxon>Coleoptera</taxon>
        <taxon>Polyphaga</taxon>
        <taxon>Cucujiformia</taxon>
        <taxon>Chrysomeloidea</taxon>
        <taxon>Chrysomelidae</taxon>
        <taxon>Bruchinae</taxon>
        <taxon>Bruchini</taxon>
        <taxon>Callosobruchus</taxon>
    </lineage>
</organism>
<sequence length="573" mass="62389">MGPTTSSENSSYGDKSTDNEYEAEVTSESTSEKEITMSNTSHFEGVTSKYSLTVTVLENESVSNISGHTMSQPTEVVGEFFHFSKSEGSTFCETCEGRSATSNHRGTGLTEFGSRSTESEQQEFTTTGTAQSVKKKSETSLQQTTVTSREIGVTTETRKSAESNELSNSTENKNGDVVNTENSSESYSKTTANEEYSKNASHGPQNTTTKQSDVIATETTPLIFGNTEKTANESETTINAEGTTSSLYNNGQTTAFAASESNVECASSSSPNINNHGTTETYLQNLTSKLKNKTSTEGLYMLSVTEPPNATTGAAEVIESDNEAPVKSKQHDKNDKPLVVVINNSGNKHEKLNDSFIEDIINKPLSDVELQVVDLQSISKETLNGTKLTGKSGKEHKVVTCSKSDYDSNNGCLCNIDNYVTNLENKLKNNVEITEKDLECNQFFSVHEGIVVSNTTKPTKRKKRSLMFLTTSANSNKVIEKDSIQDVIGEDYKIPSTDSDLIVLPGSTVNIPCQNADDNLSRGLSTTFTWSFKKDVQRKGEILANTESSLQLQNVEAKRLRVTTLAAKQKMAN</sequence>
<dbReference type="EMBL" id="CAACVG010003797">
    <property type="protein sequence ID" value="VEN37788.1"/>
    <property type="molecule type" value="Genomic_DNA"/>
</dbReference>
<evidence type="ECO:0000256" key="1">
    <source>
        <dbReference type="SAM" id="MobiDB-lite"/>
    </source>
</evidence>
<dbReference type="OrthoDB" id="439917at2759"/>
<gene>
    <name evidence="2" type="ORF">CALMAC_LOCUS2914</name>
</gene>
<feature type="compositionally biased region" description="Polar residues" evidence="1">
    <location>
        <begin position="1"/>
        <end position="14"/>
    </location>
</feature>
<accession>A0A653BQB9</accession>
<feature type="compositionally biased region" description="Polar residues" evidence="1">
    <location>
        <begin position="163"/>
        <end position="215"/>
    </location>
</feature>
<keyword evidence="3" id="KW-1185">Reference proteome</keyword>
<proteinExistence type="predicted"/>
<name>A0A653BQB9_CALMS</name>
<reference evidence="2 3" key="1">
    <citation type="submission" date="2019-01" db="EMBL/GenBank/DDBJ databases">
        <authorList>
            <person name="Sayadi A."/>
        </authorList>
    </citation>
    <scope>NUCLEOTIDE SEQUENCE [LARGE SCALE GENOMIC DNA]</scope>
</reference>
<feature type="compositionally biased region" description="Polar residues" evidence="1">
    <location>
        <begin position="139"/>
        <end position="148"/>
    </location>
</feature>
<feature type="region of interest" description="Disordered" evidence="1">
    <location>
        <begin position="98"/>
        <end position="215"/>
    </location>
</feature>
<protein>
    <submittedName>
        <fullName evidence="2">Uncharacterized protein</fullName>
    </submittedName>
</protein>
<evidence type="ECO:0000313" key="3">
    <source>
        <dbReference type="Proteomes" id="UP000410492"/>
    </source>
</evidence>
<dbReference type="Proteomes" id="UP000410492">
    <property type="component" value="Unassembled WGS sequence"/>
</dbReference>
<feature type="region of interest" description="Disordered" evidence="1">
    <location>
        <begin position="1"/>
        <end position="40"/>
    </location>
</feature>
<dbReference type="AlphaFoldDB" id="A0A653BQB9"/>